<dbReference type="Pfam" id="PF00486">
    <property type="entry name" value="Trans_reg_C"/>
    <property type="match status" value="1"/>
</dbReference>
<feature type="modified residue" description="4-aspartylphosphate" evidence="12">
    <location>
        <position position="52"/>
    </location>
</feature>
<dbReference type="CDD" id="cd00383">
    <property type="entry name" value="trans_reg_C"/>
    <property type="match status" value="1"/>
</dbReference>
<dbReference type="SMART" id="SM00448">
    <property type="entry name" value="REC"/>
    <property type="match status" value="1"/>
</dbReference>
<dbReference type="EMBL" id="JBHUEM010000057">
    <property type="protein sequence ID" value="MFD1739731.1"/>
    <property type="molecule type" value="Genomic_DNA"/>
</dbReference>
<comment type="caution">
    <text evidence="16">The sequence shown here is derived from an EMBL/GenBank/DDBJ whole genome shotgun (WGS) entry which is preliminary data.</text>
</comment>
<evidence type="ECO:0000256" key="5">
    <source>
        <dbReference type="ARBA" id="ARBA00023015"/>
    </source>
</evidence>
<dbReference type="Gene3D" id="3.40.50.2300">
    <property type="match status" value="1"/>
</dbReference>
<evidence type="ECO:0000256" key="2">
    <source>
        <dbReference type="ARBA" id="ARBA00022490"/>
    </source>
</evidence>
<evidence type="ECO:0000256" key="13">
    <source>
        <dbReference type="PROSITE-ProRule" id="PRU01091"/>
    </source>
</evidence>
<comment type="subcellular location">
    <subcellularLocation>
        <location evidence="1">Cytoplasm</location>
    </subcellularLocation>
</comment>
<evidence type="ECO:0000313" key="17">
    <source>
        <dbReference type="Proteomes" id="UP001597214"/>
    </source>
</evidence>
<dbReference type="PROSITE" id="PS50110">
    <property type="entry name" value="RESPONSE_REGULATORY"/>
    <property type="match status" value="1"/>
</dbReference>
<keyword evidence="2" id="KW-0963">Cytoplasm</keyword>
<gene>
    <name evidence="16" type="ORF">ACFSCX_25005</name>
</gene>
<dbReference type="InterPro" id="IPR016032">
    <property type="entry name" value="Sig_transdc_resp-reg_C-effctor"/>
</dbReference>
<dbReference type="RefSeq" id="WP_377930984.1">
    <property type="nucleotide sequence ID" value="NZ_JBHUEM010000057.1"/>
</dbReference>
<keyword evidence="3 12" id="KW-0597">Phosphoprotein</keyword>
<keyword evidence="9" id="KW-0804">Transcription</keyword>
<reference evidence="17" key="1">
    <citation type="journal article" date="2019" name="Int. J. Syst. Evol. Microbiol.">
        <title>The Global Catalogue of Microorganisms (GCM) 10K type strain sequencing project: providing services to taxonomists for standard genome sequencing and annotation.</title>
        <authorList>
            <consortium name="The Broad Institute Genomics Platform"/>
            <consortium name="The Broad Institute Genome Sequencing Center for Infectious Disease"/>
            <person name="Wu L."/>
            <person name="Ma J."/>
        </authorList>
    </citation>
    <scope>NUCLEOTIDE SEQUENCE [LARGE SCALE GENOMIC DNA]</scope>
    <source>
        <strain evidence="17">CCUG 49339</strain>
    </source>
</reference>
<evidence type="ECO:0000256" key="11">
    <source>
        <dbReference type="ARBA" id="ARBA00039976"/>
    </source>
</evidence>
<evidence type="ECO:0000256" key="7">
    <source>
        <dbReference type="ARBA" id="ARBA00023125"/>
    </source>
</evidence>
<keyword evidence="8" id="KW-0010">Activator</keyword>
<name>A0ABW4LXT2_9BACI</name>
<dbReference type="Gene3D" id="6.10.250.690">
    <property type="match status" value="1"/>
</dbReference>
<dbReference type="SUPFAM" id="SSF46894">
    <property type="entry name" value="C-terminal effector domain of the bipartite response regulators"/>
    <property type="match status" value="1"/>
</dbReference>
<keyword evidence="7 13" id="KW-0238">DNA-binding</keyword>
<accession>A0ABW4LXT2</accession>
<feature type="domain" description="Response regulatory" evidence="14">
    <location>
        <begin position="3"/>
        <end position="116"/>
    </location>
</feature>
<evidence type="ECO:0000256" key="6">
    <source>
        <dbReference type="ARBA" id="ARBA00023026"/>
    </source>
</evidence>
<keyword evidence="6" id="KW-0843">Virulence</keyword>
<evidence type="ECO:0000256" key="4">
    <source>
        <dbReference type="ARBA" id="ARBA00023012"/>
    </source>
</evidence>
<dbReference type="PANTHER" id="PTHR48111">
    <property type="entry name" value="REGULATOR OF RPOS"/>
    <property type="match status" value="1"/>
</dbReference>
<keyword evidence="5" id="KW-0805">Transcription regulation</keyword>
<evidence type="ECO:0000256" key="10">
    <source>
        <dbReference type="ARBA" id="ARBA00037471"/>
    </source>
</evidence>
<keyword evidence="4" id="KW-0902">Two-component regulatory system</keyword>
<feature type="DNA-binding region" description="OmpR/PhoB-type" evidence="13">
    <location>
        <begin position="124"/>
        <end position="221"/>
    </location>
</feature>
<protein>
    <recommendedName>
        <fullName evidence="11">Heme response regulator HssR</fullName>
    </recommendedName>
</protein>
<dbReference type="InterPro" id="IPR011006">
    <property type="entry name" value="CheY-like_superfamily"/>
</dbReference>
<proteinExistence type="predicted"/>
<evidence type="ECO:0000256" key="9">
    <source>
        <dbReference type="ARBA" id="ARBA00023163"/>
    </source>
</evidence>
<organism evidence="16 17">
    <name type="scientific">Bacillus salitolerans</name>
    <dbReference type="NCBI Taxonomy" id="1437434"/>
    <lineage>
        <taxon>Bacteria</taxon>
        <taxon>Bacillati</taxon>
        <taxon>Bacillota</taxon>
        <taxon>Bacilli</taxon>
        <taxon>Bacillales</taxon>
        <taxon>Bacillaceae</taxon>
        <taxon>Bacillus</taxon>
    </lineage>
</organism>
<comment type="function">
    <text evidence="10">Member of the two-component regulatory system HssS/HssR involved in intracellular heme homeostasis and tempering of staphylococcal virulence. Phosphorylated HssR binds to a direct repeat sequence within hrtAB promoter and activates the expression of hrtAB, an efflux pump, in response to extracellular heme, hemin, hemoglobin or blood.</text>
</comment>
<evidence type="ECO:0000256" key="12">
    <source>
        <dbReference type="PROSITE-ProRule" id="PRU00169"/>
    </source>
</evidence>
<evidence type="ECO:0000256" key="3">
    <source>
        <dbReference type="ARBA" id="ARBA00022553"/>
    </source>
</evidence>
<dbReference type="InterPro" id="IPR001789">
    <property type="entry name" value="Sig_transdc_resp-reg_receiver"/>
</dbReference>
<evidence type="ECO:0000256" key="8">
    <source>
        <dbReference type="ARBA" id="ARBA00023159"/>
    </source>
</evidence>
<evidence type="ECO:0000256" key="1">
    <source>
        <dbReference type="ARBA" id="ARBA00004496"/>
    </source>
</evidence>
<dbReference type="PROSITE" id="PS51755">
    <property type="entry name" value="OMPR_PHOB"/>
    <property type="match status" value="1"/>
</dbReference>
<dbReference type="InterPro" id="IPR001867">
    <property type="entry name" value="OmpR/PhoB-type_DNA-bd"/>
</dbReference>
<dbReference type="Proteomes" id="UP001597214">
    <property type="component" value="Unassembled WGS sequence"/>
</dbReference>
<evidence type="ECO:0000259" key="15">
    <source>
        <dbReference type="PROSITE" id="PS51755"/>
    </source>
</evidence>
<feature type="domain" description="OmpR/PhoB-type" evidence="15">
    <location>
        <begin position="124"/>
        <end position="221"/>
    </location>
</feature>
<dbReference type="SMART" id="SM00862">
    <property type="entry name" value="Trans_reg_C"/>
    <property type="match status" value="1"/>
</dbReference>
<evidence type="ECO:0000313" key="16">
    <source>
        <dbReference type="EMBL" id="MFD1739731.1"/>
    </source>
</evidence>
<dbReference type="Gene3D" id="1.10.10.10">
    <property type="entry name" value="Winged helix-like DNA-binding domain superfamily/Winged helix DNA-binding domain"/>
    <property type="match status" value="1"/>
</dbReference>
<dbReference type="InterPro" id="IPR036388">
    <property type="entry name" value="WH-like_DNA-bd_sf"/>
</dbReference>
<dbReference type="SUPFAM" id="SSF52172">
    <property type="entry name" value="CheY-like"/>
    <property type="match status" value="1"/>
</dbReference>
<keyword evidence="17" id="KW-1185">Reference proteome</keyword>
<dbReference type="PANTHER" id="PTHR48111:SF49">
    <property type="entry name" value="HEME RESPONSE REGULATOR HSSR"/>
    <property type="match status" value="1"/>
</dbReference>
<evidence type="ECO:0000259" key="14">
    <source>
        <dbReference type="PROSITE" id="PS50110"/>
    </source>
</evidence>
<sequence>MIKILIADDDPYIRELVRHALRSENYKIIDSENGNDAIEKIHSERVDLAILDIMMPGLNGLEVCQELKKYYDVPVLLLTARGTSFDKISGFQAGTDDYLVKPFDFEELAYRIKALLRRYSYNVGFSVQVGPLYINAERQVYMDQKMIELPPKEFELLYLLASHPNRTYTRDQIIERIWGDSFDGDERTVDVHVKRIRDRFSALTDSIKIVTVRGLGYRLEVKHV</sequence>
<dbReference type="InterPro" id="IPR039420">
    <property type="entry name" value="WalR-like"/>
</dbReference>
<dbReference type="Pfam" id="PF00072">
    <property type="entry name" value="Response_reg"/>
    <property type="match status" value="1"/>
</dbReference>
<dbReference type="CDD" id="cd17574">
    <property type="entry name" value="REC_OmpR"/>
    <property type="match status" value="1"/>
</dbReference>